<proteinExistence type="predicted"/>
<evidence type="ECO:0000313" key="3">
    <source>
        <dbReference type="EMBL" id="MBL0373205.1"/>
    </source>
</evidence>
<protein>
    <submittedName>
        <fullName evidence="3">BON domain-containing protein</fullName>
    </submittedName>
</protein>
<feature type="compositionally biased region" description="Polar residues" evidence="1">
    <location>
        <begin position="48"/>
        <end position="57"/>
    </location>
</feature>
<feature type="domain" description="BON" evidence="2">
    <location>
        <begin position="86"/>
        <end position="154"/>
    </location>
</feature>
<dbReference type="AlphaFoldDB" id="A0A937CLH7"/>
<dbReference type="Proteomes" id="UP000633219">
    <property type="component" value="Unassembled WGS sequence"/>
</dbReference>
<organism evidence="3 4">
    <name type="scientific">Rhizobium setariae</name>
    <dbReference type="NCBI Taxonomy" id="2801340"/>
    <lineage>
        <taxon>Bacteria</taxon>
        <taxon>Pseudomonadati</taxon>
        <taxon>Pseudomonadota</taxon>
        <taxon>Alphaproteobacteria</taxon>
        <taxon>Hyphomicrobiales</taxon>
        <taxon>Rhizobiaceae</taxon>
        <taxon>Rhizobium/Agrobacterium group</taxon>
        <taxon>Rhizobium</taxon>
    </lineage>
</organism>
<feature type="compositionally biased region" description="Low complexity" evidence="1">
    <location>
        <begin position="64"/>
        <end position="75"/>
    </location>
</feature>
<dbReference type="RefSeq" id="WP_201659272.1">
    <property type="nucleotide sequence ID" value="NZ_JAEQNC010000007.1"/>
</dbReference>
<accession>A0A937CLH7</accession>
<feature type="compositionally biased region" description="Basic and acidic residues" evidence="1">
    <location>
        <begin position="11"/>
        <end position="26"/>
    </location>
</feature>
<evidence type="ECO:0000259" key="2">
    <source>
        <dbReference type="PROSITE" id="PS50914"/>
    </source>
</evidence>
<feature type="region of interest" description="Disordered" evidence="1">
    <location>
        <begin position="1"/>
        <end position="86"/>
    </location>
</feature>
<sequence length="165" mass="18256">MSPVQKQPPETPREEDYRDFEARDIDEGWPYSDDDSSAKKRNAGYGQMPSNFESDGNSGVEIFSGTSPGSRGGPTARPENTHHSIEDDGLEERIADQLALQNHVDVSQVTVMVHGDIAHISGFVETEHERQYVARLVMEMDGIRRTVNNIMLIGLDGNIPSDATN</sequence>
<dbReference type="InterPro" id="IPR007055">
    <property type="entry name" value="BON_dom"/>
</dbReference>
<keyword evidence="4" id="KW-1185">Reference proteome</keyword>
<dbReference type="Gene3D" id="3.30.1340.30">
    <property type="match status" value="1"/>
</dbReference>
<dbReference type="EMBL" id="JAEQNC010000007">
    <property type="protein sequence ID" value="MBL0373205.1"/>
    <property type="molecule type" value="Genomic_DNA"/>
</dbReference>
<evidence type="ECO:0000256" key="1">
    <source>
        <dbReference type="SAM" id="MobiDB-lite"/>
    </source>
</evidence>
<comment type="caution">
    <text evidence="3">The sequence shown here is derived from an EMBL/GenBank/DDBJ whole genome shotgun (WGS) entry which is preliminary data.</text>
</comment>
<dbReference type="Pfam" id="PF04972">
    <property type="entry name" value="BON"/>
    <property type="match status" value="1"/>
</dbReference>
<gene>
    <name evidence="3" type="ORF">JJB09_14305</name>
</gene>
<reference evidence="3" key="1">
    <citation type="submission" date="2021-01" db="EMBL/GenBank/DDBJ databases">
        <title>Rhizobium sp. strain KVB221 16S ribosomal RNA gene Genome sequencing and assembly.</title>
        <authorList>
            <person name="Kang M."/>
        </authorList>
    </citation>
    <scope>NUCLEOTIDE SEQUENCE</scope>
    <source>
        <strain evidence="3">KVB221</strain>
    </source>
</reference>
<name>A0A937CLH7_9HYPH</name>
<dbReference type="PROSITE" id="PS50914">
    <property type="entry name" value="BON"/>
    <property type="match status" value="1"/>
</dbReference>
<evidence type="ECO:0000313" key="4">
    <source>
        <dbReference type="Proteomes" id="UP000633219"/>
    </source>
</evidence>